<organism evidence="3 4">
    <name type="scientific">Streptomyces mooreae</name>
    <dbReference type="NCBI Taxonomy" id="3075523"/>
    <lineage>
        <taxon>Bacteria</taxon>
        <taxon>Bacillati</taxon>
        <taxon>Actinomycetota</taxon>
        <taxon>Actinomycetes</taxon>
        <taxon>Kitasatosporales</taxon>
        <taxon>Streptomycetaceae</taxon>
        <taxon>Streptomyces</taxon>
    </lineage>
</organism>
<keyword evidence="1" id="KW-0418">Kinase</keyword>
<sequence>MSGRTHIKRFRVRKDSVAAARLHVRTTLTDWKLGGLIEDSVLITSELATNAVSHAKGTGDYFELALRRRSGILVLEVADSYQWHMPELRKPGPDDPAGRGLLIVDALSQHWGVRPRHPGKTVWAHLPLHRAGQP</sequence>
<proteinExistence type="predicted"/>
<dbReference type="InterPro" id="IPR036890">
    <property type="entry name" value="HATPase_C_sf"/>
</dbReference>
<dbReference type="InterPro" id="IPR050267">
    <property type="entry name" value="Anti-sigma-factor_SerPK"/>
</dbReference>
<dbReference type="Gene3D" id="3.30.565.10">
    <property type="entry name" value="Histidine kinase-like ATPase, C-terminal domain"/>
    <property type="match status" value="1"/>
</dbReference>
<dbReference type="GO" id="GO:0005524">
    <property type="term" value="F:ATP binding"/>
    <property type="evidence" value="ECO:0007669"/>
    <property type="project" value="UniProtKB-KW"/>
</dbReference>
<evidence type="ECO:0000313" key="3">
    <source>
        <dbReference type="EMBL" id="MDT0456167.1"/>
    </source>
</evidence>
<evidence type="ECO:0000313" key="4">
    <source>
        <dbReference type="Proteomes" id="UP001180551"/>
    </source>
</evidence>
<keyword evidence="4" id="KW-1185">Reference proteome</keyword>
<reference evidence="3" key="1">
    <citation type="submission" date="2024-05" db="EMBL/GenBank/DDBJ databases">
        <title>30 novel species of actinomycetes from the DSMZ collection.</title>
        <authorList>
            <person name="Nouioui I."/>
        </authorList>
    </citation>
    <scope>NUCLEOTIDE SEQUENCE</scope>
    <source>
        <strain evidence="3">DSM 41527</strain>
    </source>
</reference>
<protein>
    <submittedName>
        <fullName evidence="3">ATP-binding protein</fullName>
    </submittedName>
</protein>
<keyword evidence="3" id="KW-0067">ATP-binding</keyword>
<dbReference type="SUPFAM" id="SSF55874">
    <property type="entry name" value="ATPase domain of HSP90 chaperone/DNA topoisomerase II/histidine kinase"/>
    <property type="match status" value="1"/>
</dbReference>
<dbReference type="RefSeq" id="WP_311623439.1">
    <property type="nucleotide sequence ID" value="NZ_JAVRFE010000011.1"/>
</dbReference>
<feature type="domain" description="Histidine kinase/HSP90-like ATPase" evidence="2">
    <location>
        <begin position="12"/>
        <end position="124"/>
    </location>
</feature>
<dbReference type="CDD" id="cd16936">
    <property type="entry name" value="HATPase_RsbW-like"/>
    <property type="match status" value="1"/>
</dbReference>
<name>A0ABU2T4L3_9ACTN</name>
<dbReference type="Proteomes" id="UP001180551">
    <property type="component" value="Unassembled WGS sequence"/>
</dbReference>
<keyword evidence="1" id="KW-0723">Serine/threonine-protein kinase</keyword>
<keyword evidence="3" id="KW-0547">Nucleotide-binding</keyword>
<accession>A0ABU2T4L3</accession>
<dbReference type="EMBL" id="JAVRFE010000011">
    <property type="protein sequence ID" value="MDT0456167.1"/>
    <property type="molecule type" value="Genomic_DNA"/>
</dbReference>
<evidence type="ECO:0000259" key="2">
    <source>
        <dbReference type="Pfam" id="PF13581"/>
    </source>
</evidence>
<dbReference type="PANTHER" id="PTHR35526">
    <property type="entry name" value="ANTI-SIGMA-F FACTOR RSBW-RELATED"/>
    <property type="match status" value="1"/>
</dbReference>
<keyword evidence="1" id="KW-0808">Transferase</keyword>
<gene>
    <name evidence="3" type="ORF">RM550_10490</name>
</gene>
<evidence type="ECO:0000256" key="1">
    <source>
        <dbReference type="ARBA" id="ARBA00022527"/>
    </source>
</evidence>
<dbReference type="Pfam" id="PF13581">
    <property type="entry name" value="HATPase_c_2"/>
    <property type="match status" value="1"/>
</dbReference>
<dbReference type="InterPro" id="IPR003594">
    <property type="entry name" value="HATPase_dom"/>
</dbReference>
<comment type="caution">
    <text evidence="3">The sequence shown here is derived from an EMBL/GenBank/DDBJ whole genome shotgun (WGS) entry which is preliminary data.</text>
</comment>
<dbReference type="PANTHER" id="PTHR35526:SF3">
    <property type="entry name" value="ANTI-SIGMA-F FACTOR RSBW"/>
    <property type="match status" value="1"/>
</dbReference>